<dbReference type="RefSeq" id="WP_288184835.1">
    <property type="nucleotide sequence ID" value="NZ_LT608335.1"/>
</dbReference>
<dbReference type="Pfam" id="PF20613">
    <property type="entry name" value="HipA_2"/>
    <property type="match status" value="1"/>
</dbReference>
<sequence length="270" mass="30759">MFRAIKYLGPVGLGATSPQLFRAETIDGESKICVVKLSANRLGSKVLVNELLAAQFGRWLKLCFPSGGMIDISADVLNKSRRLVTAGVQAGRHFGCEYLKGVGYVSKYTLHRAINKEQMAGVMLFDHLFHNPDRTENRKNLLIRKEQAGYKLYAIDNSHLFRRGKWNIEMLRGMTDGITLNRRRSYGVLLKYYLRPKDFYAYTQAIKEIPPGELAQFVESIPEEWLPDKVERQALLEFITARCEKVGWVTGRLVDLIPDINRGTDIYQGK</sequence>
<reference evidence="2" key="1">
    <citation type="submission" date="2016-08" db="EMBL/GenBank/DDBJ databases">
        <authorList>
            <person name="Seilhamer J.J."/>
        </authorList>
    </citation>
    <scope>NUCLEOTIDE SEQUENCE</scope>
    <source>
        <strain evidence="2">86</strain>
    </source>
</reference>
<dbReference type="EMBL" id="FMJE01000004">
    <property type="protein sequence ID" value="SCM82069.1"/>
    <property type="molecule type" value="Genomic_DNA"/>
</dbReference>
<proteinExistence type="predicted"/>
<protein>
    <recommendedName>
        <fullName evidence="1">HipA-like kinase domain-containing protein</fullName>
    </recommendedName>
</protein>
<dbReference type="InterPro" id="IPR046748">
    <property type="entry name" value="HipA_2"/>
</dbReference>
<dbReference type="AlphaFoldDB" id="A0A212LXF7"/>
<name>A0A212LXF7_9FIRM</name>
<gene>
    <name evidence="2" type="ORF">KL86SPO_40554</name>
</gene>
<evidence type="ECO:0000259" key="1">
    <source>
        <dbReference type="Pfam" id="PF20613"/>
    </source>
</evidence>
<feature type="domain" description="HipA-like kinase" evidence="1">
    <location>
        <begin position="31"/>
        <end position="242"/>
    </location>
</feature>
<accession>A0A212LXF7</accession>
<evidence type="ECO:0000313" key="2">
    <source>
        <dbReference type="EMBL" id="SCM82069.1"/>
    </source>
</evidence>
<organism evidence="2">
    <name type="scientific">uncultured Sporomusa sp</name>
    <dbReference type="NCBI Taxonomy" id="307249"/>
    <lineage>
        <taxon>Bacteria</taxon>
        <taxon>Bacillati</taxon>
        <taxon>Bacillota</taxon>
        <taxon>Negativicutes</taxon>
        <taxon>Selenomonadales</taxon>
        <taxon>Sporomusaceae</taxon>
        <taxon>Sporomusa</taxon>
        <taxon>environmental samples</taxon>
    </lineage>
</organism>